<gene>
    <name evidence="1" type="ORF">WX45_00294</name>
</gene>
<sequence>MNFKIVTLIENNPGVDPKLYNEHGVSLYIEVDEFKILFDTGNVSLYRRKIH</sequence>
<dbReference type="Gene3D" id="3.60.15.10">
    <property type="entry name" value="Ribonuclease Z/Hydroxyacylglutathione hydrolase-like"/>
    <property type="match status" value="1"/>
</dbReference>
<reference evidence="1 2" key="1">
    <citation type="journal article" date="2016" name="Biotechnol. Bioeng.">
        <title>Traits of selected Clostridium strains for syngas fermentation to ethanol.</title>
        <authorList>
            <person name="Martin M.E."/>
            <person name="Richter H."/>
            <person name="Saha S."/>
            <person name="Angenent L.T."/>
        </authorList>
    </citation>
    <scope>NUCLEOTIDE SEQUENCE [LARGE SCALE GENOMIC DNA]</scope>
    <source>
        <strain evidence="1 2">PETC</strain>
    </source>
</reference>
<proteinExistence type="predicted"/>
<comment type="caution">
    <text evidence="1">The sequence shown here is derived from an EMBL/GenBank/DDBJ whole genome shotgun (WGS) entry which is preliminary data.</text>
</comment>
<organism evidence="1 2">
    <name type="scientific">Clostridium ljungdahlii (strain ATCC 55383 / DSM 13528 / PETC)</name>
    <dbReference type="NCBI Taxonomy" id="748727"/>
    <lineage>
        <taxon>Bacteria</taxon>
        <taxon>Bacillati</taxon>
        <taxon>Bacillota</taxon>
        <taxon>Clostridia</taxon>
        <taxon>Eubacteriales</taxon>
        <taxon>Clostridiaceae</taxon>
        <taxon>Clostridium</taxon>
    </lineage>
</organism>
<dbReference type="Proteomes" id="UP000077020">
    <property type="component" value="Unassembled WGS sequence"/>
</dbReference>
<name>A0ABX2TRP6_CLOLD</name>
<dbReference type="RefSeq" id="WP_156496168.1">
    <property type="nucleotide sequence ID" value="NC_014328.1"/>
</dbReference>
<dbReference type="InterPro" id="IPR036866">
    <property type="entry name" value="RibonucZ/Hydroxyglut_hydro"/>
</dbReference>
<dbReference type="EMBL" id="LITS01000017">
    <property type="protein sequence ID" value="OAA85652.1"/>
    <property type="molecule type" value="Genomic_DNA"/>
</dbReference>
<protein>
    <recommendedName>
        <fullName evidence="3">MBL fold metallo-hydrolase</fullName>
    </recommendedName>
</protein>
<evidence type="ECO:0008006" key="3">
    <source>
        <dbReference type="Google" id="ProtNLM"/>
    </source>
</evidence>
<accession>A0ABX2TRP6</accession>
<evidence type="ECO:0000313" key="2">
    <source>
        <dbReference type="Proteomes" id="UP000077020"/>
    </source>
</evidence>
<keyword evidence="2" id="KW-1185">Reference proteome</keyword>
<evidence type="ECO:0000313" key="1">
    <source>
        <dbReference type="EMBL" id="OAA85652.1"/>
    </source>
</evidence>